<dbReference type="Proteomes" id="UP000236333">
    <property type="component" value="Unassembled WGS sequence"/>
</dbReference>
<feature type="region of interest" description="Disordered" evidence="5">
    <location>
        <begin position="240"/>
        <end position="321"/>
    </location>
</feature>
<feature type="compositionally biased region" description="Low complexity" evidence="5">
    <location>
        <begin position="265"/>
        <end position="283"/>
    </location>
</feature>
<gene>
    <name evidence="8" type="ORF">TSOC_002439</name>
</gene>
<dbReference type="NCBIfam" id="TIGR00231">
    <property type="entry name" value="small_GTP"/>
    <property type="match status" value="1"/>
</dbReference>
<evidence type="ECO:0000259" key="7">
    <source>
        <dbReference type="Pfam" id="PF18133"/>
    </source>
</evidence>
<keyword evidence="4" id="KW-0411">Iron-sulfur</keyword>
<dbReference type="InterPro" id="IPR006073">
    <property type="entry name" value="GTP-bd"/>
</dbReference>
<evidence type="ECO:0000256" key="4">
    <source>
        <dbReference type="ARBA" id="ARBA00023014"/>
    </source>
</evidence>
<dbReference type="GO" id="GO:0051536">
    <property type="term" value="F:iron-sulfur cluster binding"/>
    <property type="evidence" value="ECO:0007669"/>
    <property type="project" value="UniProtKB-KW"/>
</dbReference>
<accession>A0A2J8AE64</accession>
<keyword evidence="1" id="KW-0949">S-adenosyl-L-methionine</keyword>
<dbReference type="EMBL" id="PGGS01000046">
    <property type="protein sequence ID" value="PNH10804.1"/>
    <property type="molecule type" value="Genomic_DNA"/>
</dbReference>
<evidence type="ECO:0000256" key="2">
    <source>
        <dbReference type="ARBA" id="ARBA00022723"/>
    </source>
</evidence>
<dbReference type="InterPro" id="IPR027417">
    <property type="entry name" value="P-loop_NTPase"/>
</dbReference>
<dbReference type="Pfam" id="PF18133">
    <property type="entry name" value="HydF_tetramer"/>
    <property type="match status" value="1"/>
</dbReference>
<dbReference type="OrthoDB" id="188276at2759"/>
<keyword evidence="9" id="KW-1185">Reference proteome</keyword>
<feature type="compositionally biased region" description="Low complexity" evidence="5">
    <location>
        <begin position="520"/>
        <end position="538"/>
    </location>
</feature>
<protein>
    <submittedName>
        <fullName evidence="8">GTPase Der</fullName>
    </submittedName>
</protein>
<dbReference type="GO" id="GO:0016740">
    <property type="term" value="F:transferase activity"/>
    <property type="evidence" value="ECO:0007669"/>
    <property type="project" value="TreeGrafter"/>
</dbReference>
<evidence type="ECO:0000259" key="6">
    <source>
        <dbReference type="Pfam" id="PF01926"/>
    </source>
</evidence>
<dbReference type="Gene3D" id="3.20.20.70">
    <property type="entry name" value="Aldolase class I"/>
    <property type="match status" value="1"/>
</dbReference>
<feature type="compositionally biased region" description="Low complexity" evidence="5">
    <location>
        <begin position="582"/>
        <end position="605"/>
    </location>
</feature>
<dbReference type="AlphaFoldDB" id="A0A2J8AE64"/>
<keyword evidence="2" id="KW-0479">Metal-binding</keyword>
<keyword evidence="3" id="KW-0408">Iron</keyword>
<evidence type="ECO:0000313" key="9">
    <source>
        <dbReference type="Proteomes" id="UP000236333"/>
    </source>
</evidence>
<dbReference type="InterPro" id="IPR058240">
    <property type="entry name" value="rSAM_sf"/>
</dbReference>
<dbReference type="InterPro" id="IPR007197">
    <property type="entry name" value="rSAM"/>
</dbReference>
<dbReference type="PRINTS" id="PR00326">
    <property type="entry name" value="GTP1OBG"/>
</dbReference>
<dbReference type="Gene3D" id="3.40.50.11410">
    <property type="match status" value="1"/>
</dbReference>
<dbReference type="PANTHER" id="PTHR43726">
    <property type="entry name" value="3-METHYLORNITHINE SYNTHASE"/>
    <property type="match status" value="1"/>
</dbReference>
<dbReference type="SUPFAM" id="SSF102114">
    <property type="entry name" value="Radical SAM enzymes"/>
    <property type="match status" value="1"/>
</dbReference>
<dbReference type="InterPro" id="IPR013785">
    <property type="entry name" value="Aldolase_TIM"/>
</dbReference>
<dbReference type="Gene3D" id="3.40.50.300">
    <property type="entry name" value="P-loop containing nucleotide triphosphate hydrolases"/>
    <property type="match status" value="2"/>
</dbReference>
<proteinExistence type="predicted"/>
<dbReference type="InterPro" id="IPR005225">
    <property type="entry name" value="Small_GTP-bd"/>
</dbReference>
<feature type="domain" description="G" evidence="6">
    <location>
        <begin position="613"/>
        <end position="700"/>
    </location>
</feature>
<evidence type="ECO:0000313" key="8">
    <source>
        <dbReference type="EMBL" id="PNH10804.1"/>
    </source>
</evidence>
<feature type="region of interest" description="Disordered" evidence="5">
    <location>
        <begin position="495"/>
        <end position="606"/>
    </location>
</feature>
<feature type="domain" description="G" evidence="6">
    <location>
        <begin position="358"/>
        <end position="452"/>
    </location>
</feature>
<evidence type="ECO:0000256" key="3">
    <source>
        <dbReference type="ARBA" id="ARBA00023004"/>
    </source>
</evidence>
<dbReference type="SUPFAM" id="SSF52540">
    <property type="entry name" value="P-loop containing nucleoside triphosphate hydrolases"/>
    <property type="match status" value="2"/>
</dbReference>
<dbReference type="GO" id="GO:0005525">
    <property type="term" value="F:GTP binding"/>
    <property type="evidence" value="ECO:0007669"/>
    <property type="project" value="InterPro"/>
</dbReference>
<reference evidence="8 9" key="1">
    <citation type="journal article" date="2017" name="Mol. Biol. Evol.">
        <title>The 4-celled Tetrabaena socialis nuclear genome reveals the essential components for genetic control of cell number at the origin of multicellularity in the volvocine lineage.</title>
        <authorList>
            <person name="Featherston J."/>
            <person name="Arakaki Y."/>
            <person name="Hanschen E.R."/>
            <person name="Ferris P.J."/>
            <person name="Michod R.E."/>
            <person name="Olson B.J.S.C."/>
            <person name="Nozaki H."/>
            <person name="Durand P.M."/>
        </authorList>
    </citation>
    <scope>NUCLEOTIDE SEQUENCE [LARGE SCALE GENOMIC DNA]</scope>
    <source>
        <strain evidence="8 9">NIES-571</strain>
    </source>
</reference>
<dbReference type="SFLD" id="SFLDS00029">
    <property type="entry name" value="Radical_SAM"/>
    <property type="match status" value="1"/>
</dbReference>
<evidence type="ECO:0000256" key="1">
    <source>
        <dbReference type="ARBA" id="ARBA00022691"/>
    </source>
</evidence>
<dbReference type="InterPro" id="IPR040644">
    <property type="entry name" value="HydF_tetramer"/>
</dbReference>
<dbReference type="GO" id="GO:0046872">
    <property type="term" value="F:metal ion binding"/>
    <property type="evidence" value="ECO:0007669"/>
    <property type="project" value="UniProtKB-KW"/>
</dbReference>
<sequence>MLLAVAPRPAAPHARPRRCSPAATATQAPPTPTVGPAADVPADQLPPAHARAAVAAARRRAKAAAAAEESAAVLGSFLGLGPGGLAPGATVLGVLEAVWRHGDAALERALYGHAAAVTDRFCGGSVFYRGLIEFSNVCQNDCKYCGIRNNQDDVWRYTMPEEEVVETAVWALQNGIRNVMLQVGPERDPASYLHRVKGLQVPHDPASPVLAAAAEAHLHEMGATPLTPIRLERLMQVPYEDDPEDHGHAHGSGPRHAHTPGDSHAPAVAVAAAASRPGAAPTVRRPPASSLRPFSGPLASGSAQRMAVTPLRPPAAAVSRAPHRRAAPVCAAAPPSTAAAPAPPSSSTTAHGVPRINIGVFGVMNAGKSTLVNALSQQEACIVDSTPGTTADVKTVLLELHALGPAKLLDTAGLDEAAAASPSADGAAAPASAAASAPLRGKAAELLAVVVRQQGAAAYAEFLPQLMSGAAAGPLQGATPLTPIRLERLMQVPYEDDPEDHGHAHGSGPRHAHTPGDSHAPAVAVAAAASRPGAAPTVRRPPASSLRPFSGPLASGSAQRMAVTPLRPPAAAVSRAPHRRAAPVCAAAPPSTAAAPAPPSSSTTAHGVPRINIGVFGVMNAGKSTLVNALSQQEACIVDSTPGTTADVKTVLLELHALGPAKLLDTAGLDEAGALGEKKRRKALSTLKECDVAVIVVDTDMLARARSLPGRSLADVLIWERLVMAQAIKYGVSPVLLLNVHAGAAGVDAMLAEVHAALDPERKLEDGQLGQYKLALHCGGCMIDPQKMQHRMADLREAGVPVTNYGVFFSWAASPEALRRALEPWGLEPPSQAGIGEVEWAGGRLR</sequence>
<comment type="caution">
    <text evidence="8">The sequence shown here is derived from an EMBL/GenBank/DDBJ whole genome shotgun (WGS) entry which is preliminary data.</text>
</comment>
<dbReference type="InterPro" id="IPR034422">
    <property type="entry name" value="HydE/PylB-like"/>
</dbReference>
<name>A0A2J8AE64_9CHLO</name>
<evidence type="ECO:0000256" key="5">
    <source>
        <dbReference type="SAM" id="MobiDB-lite"/>
    </source>
</evidence>
<feature type="region of interest" description="Disordered" evidence="5">
    <location>
        <begin position="1"/>
        <end position="43"/>
    </location>
</feature>
<organism evidence="8 9">
    <name type="scientific">Tetrabaena socialis</name>
    <dbReference type="NCBI Taxonomy" id="47790"/>
    <lineage>
        <taxon>Eukaryota</taxon>
        <taxon>Viridiplantae</taxon>
        <taxon>Chlorophyta</taxon>
        <taxon>core chlorophytes</taxon>
        <taxon>Chlorophyceae</taxon>
        <taxon>CS clade</taxon>
        <taxon>Chlamydomonadales</taxon>
        <taxon>Tetrabaenaceae</taxon>
        <taxon>Tetrabaena</taxon>
    </lineage>
</organism>
<feature type="domain" description="Hydrogen maturase F tetramerization" evidence="7">
    <location>
        <begin position="759"/>
        <end position="824"/>
    </location>
</feature>
<dbReference type="PANTHER" id="PTHR43726:SF1">
    <property type="entry name" value="BIOTIN SYNTHASE"/>
    <property type="match status" value="1"/>
</dbReference>
<dbReference type="Pfam" id="PF01926">
    <property type="entry name" value="MMR_HSR1"/>
    <property type="match status" value="2"/>
</dbReference>